<evidence type="ECO:0000256" key="7">
    <source>
        <dbReference type="ARBA" id="ARBA00034307"/>
    </source>
</evidence>
<dbReference type="InterPro" id="IPR009100">
    <property type="entry name" value="AcylCoA_DH/oxidase_NM_dom_sf"/>
</dbReference>
<evidence type="ECO:0000313" key="17">
    <source>
        <dbReference type="Proteomes" id="UP000178953"/>
    </source>
</evidence>
<sequence>MTTIGTTAVDDPTVSGPPTYGSDRLARLIAETGSGALAREQANERPFAVIEQLKRERLRALRVPRAEGGGGATLRELFAVVIALAAADVNVAHILRGHFSHVEERLRLHGPDRDRAVALALSGAIVGNASTELGTTTVGEFTWQTRLTRADGGLRLNGTKYFTTGTLYADYAEVLASDPDGATVIALIPTDRPGVTVRDDWDGMGQRATGTGTAIFDDVAVEPDELLGFAPPDAGSDPPPLYLSGAFFQLYVTALEAGVLQALRDDAVAHVHQRARSFAWAPTPAPADDPLLQREIGEIAAAAFAAEATVLAAADALAVSFDADVRKTDPDLDLAHEASLRAAEAKVVVDALAQKAAGQIFDVGGASVVRRAHLLDRHWRNVRTLASHNPTPYKAQAVGAYHARGARLPGSGYF</sequence>
<evidence type="ECO:0000313" key="16">
    <source>
        <dbReference type="EMBL" id="OFJ51927.1"/>
    </source>
</evidence>
<comment type="catalytic activity">
    <reaction evidence="13">
        <text>dibenzothiophene + 2 FMNH2 + 2 O2 = dibenzothiophene 5,5-dioxide + 2 FMN + 2 H2O + 2 H(+)</text>
        <dbReference type="Rhea" id="RHEA:49072"/>
        <dbReference type="ChEBI" id="CHEBI:15377"/>
        <dbReference type="ChEBI" id="CHEBI:15378"/>
        <dbReference type="ChEBI" id="CHEBI:15379"/>
        <dbReference type="ChEBI" id="CHEBI:23681"/>
        <dbReference type="ChEBI" id="CHEBI:57618"/>
        <dbReference type="ChEBI" id="CHEBI:58210"/>
        <dbReference type="ChEBI" id="CHEBI:90356"/>
        <dbReference type="EC" id="1.14.14.21"/>
    </reaction>
</comment>
<dbReference type="GO" id="GO:0005737">
    <property type="term" value="C:cytoplasm"/>
    <property type="evidence" value="ECO:0007669"/>
    <property type="project" value="UniProtKB-SubCell"/>
</dbReference>
<evidence type="ECO:0000256" key="9">
    <source>
        <dbReference type="ARBA" id="ARBA00034328"/>
    </source>
</evidence>
<dbReference type="GO" id="GO:0050660">
    <property type="term" value="F:flavin adenine dinucleotide binding"/>
    <property type="evidence" value="ECO:0007669"/>
    <property type="project" value="InterPro"/>
</dbReference>
<gene>
    <name evidence="16" type="ORF">BEL07_20190</name>
</gene>
<evidence type="ECO:0000256" key="13">
    <source>
        <dbReference type="ARBA" id="ARBA00049456"/>
    </source>
</evidence>
<keyword evidence="4" id="KW-0547">Nucleotide-binding</keyword>
<dbReference type="GO" id="GO:0008470">
    <property type="term" value="F:3-methylbutanoyl-CoA dehydrogenase activity"/>
    <property type="evidence" value="ECO:0007669"/>
    <property type="project" value="TreeGrafter"/>
</dbReference>
<evidence type="ECO:0000259" key="15">
    <source>
        <dbReference type="Pfam" id="PF08028"/>
    </source>
</evidence>
<dbReference type="EC" id="1.14.14.21" evidence="9"/>
<accession>A0A1E8Q0H8</accession>
<comment type="caution">
    <text evidence="16">The sequence shown here is derived from an EMBL/GenBank/DDBJ whole genome shotgun (WGS) entry which is preliminary data.</text>
</comment>
<dbReference type="InterPro" id="IPR006091">
    <property type="entry name" value="Acyl-CoA_Oxase/DH_mid-dom"/>
</dbReference>
<evidence type="ECO:0000256" key="12">
    <source>
        <dbReference type="ARBA" id="ARBA00048445"/>
    </source>
</evidence>
<feature type="domain" description="Acyl-CoA oxidase/dehydrogenase middle" evidence="14">
    <location>
        <begin position="138"/>
        <end position="219"/>
    </location>
</feature>
<dbReference type="InterPro" id="IPR036250">
    <property type="entry name" value="AcylCo_DH-like_C"/>
</dbReference>
<dbReference type="OrthoDB" id="571684at2"/>
<dbReference type="EMBL" id="MCHX01000052">
    <property type="protein sequence ID" value="OFJ51927.1"/>
    <property type="molecule type" value="Genomic_DNA"/>
</dbReference>
<feature type="domain" description="Acyl-CoA dehydrogenase C-terminal" evidence="15">
    <location>
        <begin position="257"/>
        <end position="389"/>
    </location>
</feature>
<evidence type="ECO:0000256" key="10">
    <source>
        <dbReference type="ARBA" id="ARBA00034345"/>
    </source>
</evidence>
<reference evidence="16 17" key="1">
    <citation type="submission" date="2016-09" db="EMBL/GenBank/DDBJ databases">
        <title>genome sequence of Mycobacterium sp. 739 SCH.</title>
        <authorList>
            <person name="Greninger A.L."/>
            <person name="Qin X."/>
            <person name="Jerome K."/>
            <person name="Vora S."/>
            <person name="Quinn K."/>
        </authorList>
    </citation>
    <scope>NUCLEOTIDE SEQUENCE [LARGE SCALE GENOMIC DNA]</scope>
    <source>
        <strain evidence="16 17">SCH</strain>
    </source>
</reference>
<name>A0A1E8Q0H8_9MYCO</name>
<dbReference type="GO" id="GO:0006552">
    <property type="term" value="P:L-leucine catabolic process"/>
    <property type="evidence" value="ECO:0007669"/>
    <property type="project" value="TreeGrafter"/>
</dbReference>
<dbReference type="PANTHER" id="PTHR43884:SF12">
    <property type="entry name" value="ISOVALERYL-COA DEHYDROGENASE, MITOCHONDRIAL-RELATED"/>
    <property type="match status" value="1"/>
</dbReference>
<protein>
    <recommendedName>
        <fullName evidence="10">Dibenzothiophene monooxygenase</fullName>
        <ecNumber evidence="9">1.14.14.21</ecNumber>
    </recommendedName>
</protein>
<dbReference type="Gene3D" id="1.10.540.10">
    <property type="entry name" value="Acyl-CoA dehydrogenase/oxidase, N-terminal domain"/>
    <property type="match status" value="1"/>
</dbReference>
<dbReference type="AlphaFoldDB" id="A0A1E8Q0H8"/>
<evidence type="ECO:0000259" key="14">
    <source>
        <dbReference type="Pfam" id="PF02770"/>
    </source>
</evidence>
<dbReference type="InterPro" id="IPR046373">
    <property type="entry name" value="Acyl-CoA_Oxase/DH_mid-dom_sf"/>
</dbReference>
<evidence type="ECO:0000256" key="11">
    <source>
        <dbReference type="ARBA" id="ARBA00047859"/>
    </source>
</evidence>
<dbReference type="PIRSF" id="PIRSF016578">
    <property type="entry name" value="HsaA"/>
    <property type="match status" value="1"/>
</dbReference>
<evidence type="ECO:0000256" key="4">
    <source>
        <dbReference type="ARBA" id="ARBA00022741"/>
    </source>
</evidence>
<evidence type="ECO:0000256" key="5">
    <source>
        <dbReference type="ARBA" id="ARBA00023002"/>
    </source>
</evidence>
<keyword evidence="6" id="KW-0503">Monooxygenase</keyword>
<proteinExistence type="inferred from homology"/>
<keyword evidence="17" id="KW-1185">Reference proteome</keyword>
<dbReference type="SUPFAM" id="SSF56645">
    <property type="entry name" value="Acyl-CoA dehydrogenase NM domain-like"/>
    <property type="match status" value="1"/>
</dbReference>
<keyword evidence="2" id="KW-0285">Flavoprotein</keyword>
<evidence type="ECO:0000256" key="6">
    <source>
        <dbReference type="ARBA" id="ARBA00023033"/>
    </source>
</evidence>
<dbReference type="Pfam" id="PF08028">
    <property type="entry name" value="Acyl-CoA_dh_2"/>
    <property type="match status" value="1"/>
</dbReference>
<keyword evidence="3" id="KW-0288">FMN</keyword>
<dbReference type="InterPro" id="IPR037069">
    <property type="entry name" value="AcylCoA_DH/ox_N_sf"/>
</dbReference>
<keyword evidence="5" id="KW-0560">Oxidoreductase</keyword>
<dbReference type="GO" id="GO:0004497">
    <property type="term" value="F:monooxygenase activity"/>
    <property type="evidence" value="ECO:0007669"/>
    <property type="project" value="UniProtKB-KW"/>
</dbReference>
<dbReference type="Gene3D" id="1.20.140.10">
    <property type="entry name" value="Butyryl-CoA Dehydrogenase, subunit A, domain 3"/>
    <property type="match status" value="1"/>
</dbReference>
<dbReference type="Proteomes" id="UP000178953">
    <property type="component" value="Unassembled WGS sequence"/>
</dbReference>
<comment type="catalytic activity">
    <reaction evidence="11">
        <text>dibenzothiophene + FMNH2 + O2 = dibenzothiophene 5-oxide + FMN + H2O + H(+)</text>
        <dbReference type="Rhea" id="RHEA:49076"/>
        <dbReference type="ChEBI" id="CHEBI:15377"/>
        <dbReference type="ChEBI" id="CHEBI:15378"/>
        <dbReference type="ChEBI" id="CHEBI:15379"/>
        <dbReference type="ChEBI" id="CHEBI:23681"/>
        <dbReference type="ChEBI" id="CHEBI:23683"/>
        <dbReference type="ChEBI" id="CHEBI:57618"/>
        <dbReference type="ChEBI" id="CHEBI:58210"/>
    </reaction>
</comment>
<dbReference type="Pfam" id="PF02770">
    <property type="entry name" value="Acyl-CoA_dh_M"/>
    <property type="match status" value="1"/>
</dbReference>
<dbReference type="Gene3D" id="2.40.110.10">
    <property type="entry name" value="Butyryl-CoA Dehydrogenase, subunit A, domain 2"/>
    <property type="match status" value="1"/>
</dbReference>
<dbReference type="SUPFAM" id="SSF47203">
    <property type="entry name" value="Acyl-CoA dehydrogenase C-terminal domain-like"/>
    <property type="match status" value="1"/>
</dbReference>
<organism evidence="16 17">
    <name type="scientific">Mycolicibacterium grossiae</name>
    <dbReference type="NCBI Taxonomy" id="1552759"/>
    <lineage>
        <taxon>Bacteria</taxon>
        <taxon>Bacillati</taxon>
        <taxon>Actinomycetota</taxon>
        <taxon>Actinomycetes</taxon>
        <taxon>Mycobacteriales</taxon>
        <taxon>Mycobacteriaceae</taxon>
        <taxon>Mycolicibacterium</taxon>
    </lineage>
</organism>
<dbReference type="RefSeq" id="WP_070354847.1">
    <property type="nucleotide sequence ID" value="NZ_CP043474.1"/>
</dbReference>
<evidence type="ECO:0000256" key="2">
    <source>
        <dbReference type="ARBA" id="ARBA00022630"/>
    </source>
</evidence>
<dbReference type="InterPro" id="IPR013107">
    <property type="entry name" value="Acyl-CoA_DH_C"/>
</dbReference>
<comment type="catalytic activity">
    <reaction evidence="12">
        <text>dibenzothiophene 5-oxide + FMNH2 + O2 = dibenzothiophene 5,5-dioxide + FMN + H2O + H(+)</text>
        <dbReference type="Rhea" id="RHEA:49080"/>
        <dbReference type="ChEBI" id="CHEBI:15377"/>
        <dbReference type="ChEBI" id="CHEBI:15378"/>
        <dbReference type="ChEBI" id="CHEBI:15379"/>
        <dbReference type="ChEBI" id="CHEBI:23683"/>
        <dbReference type="ChEBI" id="CHEBI:57618"/>
        <dbReference type="ChEBI" id="CHEBI:58210"/>
        <dbReference type="ChEBI" id="CHEBI:90356"/>
    </reaction>
</comment>
<evidence type="ECO:0000256" key="3">
    <source>
        <dbReference type="ARBA" id="ARBA00022643"/>
    </source>
</evidence>
<comment type="similarity">
    <text evidence="8">Belongs to the DszC flavin monooxygenase family.</text>
</comment>
<evidence type="ECO:0000256" key="8">
    <source>
        <dbReference type="ARBA" id="ARBA00034317"/>
    </source>
</evidence>
<evidence type="ECO:0000256" key="1">
    <source>
        <dbReference type="ARBA" id="ARBA00004496"/>
    </source>
</evidence>
<dbReference type="PANTHER" id="PTHR43884">
    <property type="entry name" value="ACYL-COA DEHYDROGENASE"/>
    <property type="match status" value="1"/>
</dbReference>
<comment type="pathway">
    <text evidence="7">Sulfur metabolism; dibenzothiophene degradation.</text>
</comment>
<comment type="subcellular location">
    <subcellularLocation>
        <location evidence="1">Cytoplasm</location>
    </subcellularLocation>
</comment>